<comment type="catalytic activity">
    <reaction evidence="1">
        <text>S-ubiquitinyl-[E2 ubiquitin-conjugating enzyme]-L-cysteine + [acceptor protein]-L-lysine = [E2 ubiquitin-conjugating enzyme]-L-cysteine + N(6)-ubiquitinyl-[acceptor protein]-L-lysine.</text>
        <dbReference type="EC" id="2.3.2.26"/>
    </reaction>
</comment>
<dbReference type="InterPro" id="IPR044611">
    <property type="entry name" value="E3A/B/C-like"/>
</dbReference>
<proteinExistence type="predicted"/>
<dbReference type="PANTHER" id="PTHR45700">
    <property type="entry name" value="UBIQUITIN-PROTEIN LIGASE E3C"/>
    <property type="match status" value="1"/>
</dbReference>
<evidence type="ECO:0000256" key="7">
    <source>
        <dbReference type="SAM" id="MobiDB-lite"/>
    </source>
</evidence>
<keyword evidence="4" id="KW-0808">Transferase</keyword>
<feature type="active site" description="Glycyl thioester intermediate" evidence="6">
    <location>
        <position position="1148"/>
    </location>
</feature>
<dbReference type="EC" id="2.3.2.26" evidence="3"/>
<evidence type="ECO:0000259" key="8">
    <source>
        <dbReference type="PROSITE" id="PS50237"/>
    </source>
</evidence>
<evidence type="ECO:0000313" key="9">
    <source>
        <dbReference type="EMBL" id="QBZ59074.1"/>
    </source>
</evidence>
<dbReference type="FunFam" id="3.30.2410.10:FF:000017">
    <property type="entry name" value="E3 ubiquitin-protein ligase UPL7"/>
    <property type="match status" value="1"/>
</dbReference>
<dbReference type="AlphaFoldDB" id="A0A4P7NDK1"/>
<accession>A0A4P7NDK1</accession>
<dbReference type="FunFam" id="3.30.2160.10:FF:000002">
    <property type="entry name" value="Putative Ubiquitin-protein ligase E3C"/>
    <property type="match status" value="1"/>
</dbReference>
<dbReference type="GO" id="GO:0006511">
    <property type="term" value="P:ubiquitin-dependent protein catabolic process"/>
    <property type="evidence" value="ECO:0007669"/>
    <property type="project" value="TreeGrafter"/>
</dbReference>
<dbReference type="Gene3D" id="3.90.1750.10">
    <property type="entry name" value="Hect, E3 ligase catalytic domains"/>
    <property type="match status" value="1"/>
</dbReference>
<dbReference type="CDD" id="cd00078">
    <property type="entry name" value="HECTc"/>
    <property type="match status" value="1"/>
</dbReference>
<name>A0A4P7NDK1_PYROR</name>
<dbReference type="InterPro" id="IPR000569">
    <property type="entry name" value="HECT_dom"/>
</dbReference>
<dbReference type="GO" id="GO:0061630">
    <property type="term" value="F:ubiquitin protein ligase activity"/>
    <property type="evidence" value="ECO:0007669"/>
    <property type="project" value="UniProtKB-EC"/>
</dbReference>
<feature type="region of interest" description="Disordered" evidence="7">
    <location>
        <begin position="567"/>
        <end position="596"/>
    </location>
</feature>
<organism evidence="9 10">
    <name type="scientific">Pyricularia oryzae</name>
    <name type="common">Rice blast fungus</name>
    <name type="synonym">Magnaporthe oryzae</name>
    <dbReference type="NCBI Taxonomy" id="318829"/>
    <lineage>
        <taxon>Eukaryota</taxon>
        <taxon>Fungi</taxon>
        <taxon>Dikarya</taxon>
        <taxon>Ascomycota</taxon>
        <taxon>Pezizomycotina</taxon>
        <taxon>Sordariomycetes</taxon>
        <taxon>Sordariomycetidae</taxon>
        <taxon>Magnaporthales</taxon>
        <taxon>Pyriculariaceae</taxon>
        <taxon>Pyricularia</taxon>
    </lineage>
</organism>
<feature type="compositionally biased region" description="Basic and acidic residues" evidence="7">
    <location>
        <begin position="654"/>
        <end position="663"/>
    </location>
</feature>
<evidence type="ECO:0000256" key="3">
    <source>
        <dbReference type="ARBA" id="ARBA00012485"/>
    </source>
</evidence>
<dbReference type="Gene3D" id="3.30.2160.10">
    <property type="entry name" value="Hect, E3 ligase catalytic domain"/>
    <property type="match status" value="1"/>
</dbReference>
<protein>
    <recommendedName>
        <fullName evidence="3">HECT-type E3 ubiquitin transferase</fullName>
        <ecNumber evidence="3">2.3.2.26</ecNumber>
    </recommendedName>
</protein>
<comment type="pathway">
    <text evidence="2">Protein modification; protein ubiquitination.</text>
</comment>
<dbReference type="PROSITE" id="PS50237">
    <property type="entry name" value="HECT"/>
    <property type="match status" value="1"/>
</dbReference>
<gene>
    <name evidence="9" type="ORF">PoMZ_04034</name>
</gene>
<dbReference type="PROSITE" id="PS50096">
    <property type="entry name" value="IQ"/>
    <property type="match status" value="1"/>
</dbReference>
<dbReference type="SUPFAM" id="SSF56204">
    <property type="entry name" value="Hect, E3 ligase catalytic domain"/>
    <property type="match status" value="1"/>
</dbReference>
<evidence type="ECO:0000256" key="5">
    <source>
        <dbReference type="ARBA" id="ARBA00022786"/>
    </source>
</evidence>
<feature type="compositionally biased region" description="Acidic residues" evidence="7">
    <location>
        <begin position="664"/>
        <end position="675"/>
    </location>
</feature>
<dbReference type="CDD" id="cd23767">
    <property type="entry name" value="IQCD"/>
    <property type="match status" value="1"/>
</dbReference>
<feature type="domain" description="HECT" evidence="8">
    <location>
        <begin position="813"/>
        <end position="1180"/>
    </location>
</feature>
<evidence type="ECO:0000256" key="6">
    <source>
        <dbReference type="PROSITE-ProRule" id="PRU00104"/>
    </source>
</evidence>
<feature type="region of interest" description="Disordered" evidence="7">
    <location>
        <begin position="1"/>
        <end position="57"/>
    </location>
</feature>
<reference evidence="9 10" key="1">
    <citation type="journal article" date="2019" name="Mol. Biol. Evol.">
        <title>Blast fungal genomes show frequent chromosomal changes, gene gains and losses, and effector gene turnover.</title>
        <authorList>
            <person name="Gomez Luciano L.B."/>
            <person name="Jason Tsai I."/>
            <person name="Chuma I."/>
            <person name="Tosa Y."/>
            <person name="Chen Y.H."/>
            <person name="Li J.Y."/>
            <person name="Li M.Y."/>
            <person name="Jade Lu M.Y."/>
            <person name="Nakayashiki H."/>
            <person name="Li W.H."/>
        </authorList>
    </citation>
    <scope>NUCLEOTIDE SEQUENCE [LARGE SCALE GENOMIC DNA]</scope>
    <source>
        <strain evidence="9">MZ5-1-6</strain>
    </source>
</reference>
<feature type="compositionally biased region" description="Basic and acidic residues" evidence="7">
    <location>
        <begin position="46"/>
        <end position="57"/>
    </location>
</feature>
<dbReference type="Gene3D" id="3.30.2410.10">
    <property type="entry name" value="Hect, E3 ligase catalytic domain"/>
    <property type="match status" value="1"/>
</dbReference>
<dbReference type="GO" id="GO:0000209">
    <property type="term" value="P:protein polyubiquitination"/>
    <property type="evidence" value="ECO:0007669"/>
    <property type="project" value="InterPro"/>
</dbReference>
<evidence type="ECO:0000256" key="4">
    <source>
        <dbReference type="ARBA" id="ARBA00022679"/>
    </source>
</evidence>
<dbReference type="Proteomes" id="UP000294847">
    <property type="component" value="Chromosome 3"/>
</dbReference>
<evidence type="ECO:0000313" key="10">
    <source>
        <dbReference type="Proteomes" id="UP000294847"/>
    </source>
</evidence>
<feature type="compositionally biased region" description="Polar residues" evidence="7">
    <location>
        <begin position="567"/>
        <end position="582"/>
    </location>
</feature>
<sequence length="1180" mass="132985">MFPTFTGNSRRPRNVNLSGQKTDPFAGTTWGSAVTSGPSKSVSEAQADRQKRQHERDRLKAAQKIQRLWRGHRERQAVRTTRRQAFDALFTDEALAQNPEERLQRAFPLLLDVFNLSRDDDYQRLGILSLDLLRVGHILSTPDLEQRHRLRRLVGILVTVLNWKKEIDVQSIVLLRALVRIVESQPSLAVDHVDSYYKFLAKLCGQAIDTDSAEKELIQRAITAPLIGDGGGSVPAHAGPESQAVYRAFVLGFLTQPNLAPIEQESALVGHRVDPAKLSSAVLDASSIATAAGVSKNGLLWLLAHFIDMQRTQSRASRSSTDIKAVYNLLSSLASTINTRLGVCSSNTVSDNGNDSDSEESRLPSFVTKNLLSLVDRKEISSLLEQFAANYAETSSSGAVPDASVLAGYILVLIRCFPNKSDDIRMRLYLADFPCRAGKLPAIKLFWDAAVKTQVFSRIISNENSTLNFLLQRNYFQSTSATGSDSTWDSEWRTVLLFLELYVFILRLTDDEDFFNGLTGRSLNTKPASRVSVCTLPLEDLKRLSLFLKNLGFTLYNNAAELLRADNTTSRPRSMTDQTFGQSASNSRSRRPEPPSFSVISGIDYGEFKKIVLTAMRMLYERDSRRSFLPSGHWLMTSRFDMDGFTAAVVMEEQRQHELRENSSEDEEDDEDDVEMPNAPPLQPVAQTWAGQRRSRHAAVEEYRSRQQKVANARMREFLAPKLEVLRNMPFSIPFETRIRIFRDFVHLDKERRRKGHVDPDQWRHHMMSADGFSNPFEANHPGGAISKHHAKISRGSMFDDAFEQFWGLGQGLKEPIQITFVDQFDTVEAGIDGGGVTKEFLISVTTEAFSSKHNLFISTKENALYPNPSSLDQLQDSMRRSGISEGGDEWKLKIRKLLAHYEFLGRIVGKCMYEGILVDIAFAGFFLLKWSAAATDHGYRANVNDLREMDEELYQGLLRLKSMDDVSQLGLDFTVTDQVSLAGDKTVTMTRELIPNGKNITVTNENRPLFISYMARHRLVTQSYQQTQAFLRGLGTIVSPSWLSMFNQTELQWLVGGEQSEIDVEDLRRHTTYNGVYTIGDDGEEHPTVKLFWQAMYEFQDSERRDVLKFVTSTPRAPLLGFSQLHPSFTIRDGGLDLTRLPSASTCVNLMKLPQYQTLKQLKTKLKYAISSNAGFDLS</sequence>
<dbReference type="Pfam" id="PF00632">
    <property type="entry name" value="HECT"/>
    <property type="match status" value="1"/>
</dbReference>
<feature type="compositionally biased region" description="Polar residues" evidence="7">
    <location>
        <begin position="29"/>
        <end position="44"/>
    </location>
</feature>
<feature type="compositionally biased region" description="Polar residues" evidence="7">
    <location>
        <begin position="1"/>
        <end position="21"/>
    </location>
</feature>
<feature type="region of interest" description="Disordered" evidence="7">
    <location>
        <begin position="654"/>
        <end position="683"/>
    </location>
</feature>
<evidence type="ECO:0000256" key="1">
    <source>
        <dbReference type="ARBA" id="ARBA00000885"/>
    </source>
</evidence>
<dbReference type="SMART" id="SM00119">
    <property type="entry name" value="HECTc"/>
    <property type="match status" value="1"/>
</dbReference>
<dbReference type="InterPro" id="IPR035983">
    <property type="entry name" value="Hect_E3_ubiquitin_ligase"/>
</dbReference>
<dbReference type="PANTHER" id="PTHR45700:SF2">
    <property type="entry name" value="UBIQUITIN-PROTEIN LIGASE E3C"/>
    <property type="match status" value="1"/>
</dbReference>
<keyword evidence="5 6" id="KW-0833">Ubl conjugation pathway</keyword>
<evidence type="ECO:0000256" key="2">
    <source>
        <dbReference type="ARBA" id="ARBA00004906"/>
    </source>
</evidence>
<dbReference type="EMBL" id="CP034206">
    <property type="protein sequence ID" value="QBZ59074.1"/>
    <property type="molecule type" value="Genomic_DNA"/>
</dbReference>